<reference evidence="1" key="1">
    <citation type="journal article" date="2015" name="Nature">
        <title>Complex archaea that bridge the gap between prokaryotes and eukaryotes.</title>
        <authorList>
            <person name="Spang A."/>
            <person name="Saw J.H."/>
            <person name="Jorgensen S.L."/>
            <person name="Zaremba-Niedzwiedzka K."/>
            <person name="Martijn J."/>
            <person name="Lind A.E."/>
            <person name="van Eijk R."/>
            <person name="Schleper C."/>
            <person name="Guy L."/>
            <person name="Ettema T.J."/>
        </authorList>
    </citation>
    <scope>NUCLEOTIDE SEQUENCE</scope>
</reference>
<evidence type="ECO:0000313" key="1">
    <source>
        <dbReference type="EMBL" id="KKL48005.1"/>
    </source>
</evidence>
<dbReference type="AlphaFoldDB" id="A0A0F9ESV5"/>
<dbReference type="EMBL" id="LAZR01033463">
    <property type="protein sequence ID" value="KKL48005.1"/>
    <property type="molecule type" value="Genomic_DNA"/>
</dbReference>
<sequence>MSATWSEIWASPTDYRDASAGVNGFIYYNETEPFAKDNTAAIFQCLNDLEEELGEPLKKDNDNIMNWMAWFALEHIIDKVMSCKGN</sequence>
<comment type="caution">
    <text evidence="1">The sequence shown here is derived from an EMBL/GenBank/DDBJ whole genome shotgun (WGS) entry which is preliminary data.</text>
</comment>
<protein>
    <submittedName>
        <fullName evidence="1">Uncharacterized protein</fullName>
    </submittedName>
</protein>
<name>A0A0F9ESV5_9ZZZZ</name>
<gene>
    <name evidence="1" type="ORF">LCGC14_2329880</name>
</gene>
<organism evidence="1">
    <name type="scientific">marine sediment metagenome</name>
    <dbReference type="NCBI Taxonomy" id="412755"/>
    <lineage>
        <taxon>unclassified sequences</taxon>
        <taxon>metagenomes</taxon>
        <taxon>ecological metagenomes</taxon>
    </lineage>
</organism>
<accession>A0A0F9ESV5</accession>
<proteinExistence type="predicted"/>